<dbReference type="InterPro" id="IPR036250">
    <property type="entry name" value="AcylCo_DH-like_C"/>
</dbReference>
<dbReference type="Pfam" id="PF02770">
    <property type="entry name" value="Acyl-CoA_dh_M"/>
    <property type="match status" value="1"/>
</dbReference>
<protein>
    <recommendedName>
        <fullName evidence="10">Acyl-CoA oxidase/dehydrogenase middle domain-containing protein</fullName>
    </recommendedName>
</protein>
<evidence type="ECO:0000313" key="9">
    <source>
        <dbReference type="EMBL" id="GAH68329.1"/>
    </source>
</evidence>
<evidence type="ECO:0008006" key="10">
    <source>
        <dbReference type="Google" id="ProtNLM"/>
    </source>
</evidence>
<dbReference type="GO" id="GO:0003995">
    <property type="term" value="F:acyl-CoA dehydrogenase activity"/>
    <property type="evidence" value="ECO:0007669"/>
    <property type="project" value="InterPro"/>
</dbReference>
<dbReference type="SUPFAM" id="SSF47203">
    <property type="entry name" value="Acyl-CoA dehydrogenase C-terminal domain-like"/>
    <property type="match status" value="1"/>
</dbReference>
<dbReference type="FunFam" id="2.40.110.10:FF:000011">
    <property type="entry name" value="Acyl-CoA dehydrogenase FadE34"/>
    <property type="match status" value="1"/>
</dbReference>
<dbReference type="AlphaFoldDB" id="X1IQD6"/>
<dbReference type="PROSITE" id="PS00072">
    <property type="entry name" value="ACYL_COA_DH_1"/>
    <property type="match status" value="1"/>
</dbReference>
<accession>X1IQD6</accession>
<dbReference type="InterPro" id="IPR009075">
    <property type="entry name" value="AcylCo_DH/oxidase_C"/>
</dbReference>
<name>X1IQD6_9ZZZZ</name>
<gene>
    <name evidence="9" type="ORF">S03H2_52728</name>
</gene>
<keyword evidence="3" id="KW-0285">Flavoprotein</keyword>
<proteinExistence type="inferred from homology"/>
<feature type="non-terminal residue" evidence="9">
    <location>
        <position position="1"/>
    </location>
</feature>
<dbReference type="InterPro" id="IPR006089">
    <property type="entry name" value="Acyl-CoA_DH_CS"/>
</dbReference>
<feature type="domain" description="Acyl-CoA dehydrogenase/oxidase N-terminal" evidence="8">
    <location>
        <begin position="6"/>
        <end position="84"/>
    </location>
</feature>
<dbReference type="GO" id="GO:0005886">
    <property type="term" value="C:plasma membrane"/>
    <property type="evidence" value="ECO:0007669"/>
    <property type="project" value="TreeGrafter"/>
</dbReference>
<dbReference type="InterPro" id="IPR009100">
    <property type="entry name" value="AcylCoA_DH/oxidase_NM_dom_sf"/>
</dbReference>
<dbReference type="InterPro" id="IPR052161">
    <property type="entry name" value="Mycobact_Acyl-CoA_DH"/>
</dbReference>
<comment type="cofactor">
    <cofactor evidence="1">
        <name>FAD</name>
        <dbReference type="ChEBI" id="CHEBI:57692"/>
    </cofactor>
</comment>
<dbReference type="PANTHER" id="PTHR43292:SF4">
    <property type="entry name" value="ACYL-COA DEHYDROGENASE FADE34"/>
    <property type="match status" value="1"/>
</dbReference>
<dbReference type="GO" id="GO:0050660">
    <property type="term" value="F:flavin adenine dinucleotide binding"/>
    <property type="evidence" value="ECO:0007669"/>
    <property type="project" value="InterPro"/>
</dbReference>
<dbReference type="SUPFAM" id="SSF56645">
    <property type="entry name" value="Acyl-CoA dehydrogenase NM domain-like"/>
    <property type="match status" value="1"/>
</dbReference>
<dbReference type="InterPro" id="IPR046373">
    <property type="entry name" value="Acyl-CoA_Oxase/DH_mid-dom_sf"/>
</dbReference>
<organism evidence="9">
    <name type="scientific">marine sediment metagenome</name>
    <dbReference type="NCBI Taxonomy" id="412755"/>
    <lineage>
        <taxon>unclassified sequences</taxon>
        <taxon>metagenomes</taxon>
        <taxon>ecological metagenomes</taxon>
    </lineage>
</organism>
<evidence type="ECO:0000256" key="4">
    <source>
        <dbReference type="ARBA" id="ARBA00022827"/>
    </source>
</evidence>
<sequence>IMGHDPEFTKRVSKKGWIGLTWPKENGGQERSFVDRLILTEEMLRYGAPAACHWFADRQIGGAIVHYGTDEQKKELLPMILKGEAYVGLGMSEPDAGSDLASLKTKAVEDGDYYVIDGQKTWTSGGSHMNWISLVARTDPDAPKHRGISEFFFETSLPGVSVVPIVDITGGVHFNEVFFENVRIPKTCLIGEKNKGFYQVLNQLDYERSGMERLMANYPLFAALIQYTRETKQKGKPLSEDPLIRSKLAQLKIELEIGR</sequence>
<evidence type="ECO:0000256" key="5">
    <source>
        <dbReference type="ARBA" id="ARBA00023002"/>
    </source>
</evidence>
<evidence type="ECO:0000256" key="1">
    <source>
        <dbReference type="ARBA" id="ARBA00001974"/>
    </source>
</evidence>
<dbReference type="Gene3D" id="2.40.110.10">
    <property type="entry name" value="Butyryl-CoA Dehydrogenase, subunit A, domain 2"/>
    <property type="match status" value="1"/>
</dbReference>
<dbReference type="PANTHER" id="PTHR43292">
    <property type="entry name" value="ACYL-COA DEHYDROGENASE"/>
    <property type="match status" value="1"/>
</dbReference>
<dbReference type="Pfam" id="PF02771">
    <property type="entry name" value="Acyl-CoA_dh_N"/>
    <property type="match status" value="1"/>
</dbReference>
<dbReference type="InterPro" id="IPR006091">
    <property type="entry name" value="Acyl-CoA_Oxase/DH_mid-dom"/>
</dbReference>
<evidence type="ECO:0000259" key="7">
    <source>
        <dbReference type="Pfam" id="PF02770"/>
    </source>
</evidence>
<keyword evidence="5" id="KW-0560">Oxidoreductase</keyword>
<evidence type="ECO:0000259" key="8">
    <source>
        <dbReference type="Pfam" id="PF02771"/>
    </source>
</evidence>
<evidence type="ECO:0000259" key="6">
    <source>
        <dbReference type="Pfam" id="PF00441"/>
    </source>
</evidence>
<evidence type="ECO:0000256" key="2">
    <source>
        <dbReference type="ARBA" id="ARBA00009347"/>
    </source>
</evidence>
<dbReference type="EMBL" id="BARU01033516">
    <property type="protein sequence ID" value="GAH68329.1"/>
    <property type="molecule type" value="Genomic_DNA"/>
</dbReference>
<keyword evidence="4" id="KW-0274">FAD</keyword>
<comment type="similarity">
    <text evidence="2">Belongs to the acyl-CoA dehydrogenase family.</text>
</comment>
<reference evidence="9" key="1">
    <citation type="journal article" date="2014" name="Front. Microbiol.">
        <title>High frequency of phylogenetically diverse reductive dehalogenase-homologous genes in deep subseafloor sedimentary metagenomes.</title>
        <authorList>
            <person name="Kawai M."/>
            <person name="Futagami T."/>
            <person name="Toyoda A."/>
            <person name="Takaki Y."/>
            <person name="Nishi S."/>
            <person name="Hori S."/>
            <person name="Arai W."/>
            <person name="Tsubouchi T."/>
            <person name="Morono Y."/>
            <person name="Uchiyama I."/>
            <person name="Ito T."/>
            <person name="Fujiyama A."/>
            <person name="Inagaki F."/>
            <person name="Takami H."/>
        </authorList>
    </citation>
    <scope>NUCLEOTIDE SEQUENCE</scope>
    <source>
        <strain evidence="9">Expedition CK06-06</strain>
    </source>
</reference>
<feature type="domain" description="Acyl-CoA oxidase/dehydrogenase middle" evidence="7">
    <location>
        <begin position="89"/>
        <end position="182"/>
    </location>
</feature>
<dbReference type="Gene3D" id="1.10.540.10">
    <property type="entry name" value="Acyl-CoA dehydrogenase/oxidase, N-terminal domain"/>
    <property type="match status" value="1"/>
</dbReference>
<dbReference type="Pfam" id="PF00441">
    <property type="entry name" value="Acyl-CoA_dh_1"/>
    <property type="match status" value="1"/>
</dbReference>
<dbReference type="Gene3D" id="1.20.140.10">
    <property type="entry name" value="Butyryl-CoA Dehydrogenase, subunit A, domain 3"/>
    <property type="match status" value="1"/>
</dbReference>
<evidence type="ECO:0000256" key="3">
    <source>
        <dbReference type="ARBA" id="ARBA00022630"/>
    </source>
</evidence>
<comment type="caution">
    <text evidence="9">The sequence shown here is derived from an EMBL/GenBank/DDBJ whole genome shotgun (WGS) entry which is preliminary data.</text>
</comment>
<feature type="non-terminal residue" evidence="9">
    <location>
        <position position="259"/>
    </location>
</feature>
<dbReference type="InterPro" id="IPR037069">
    <property type="entry name" value="AcylCoA_DH/ox_N_sf"/>
</dbReference>
<feature type="domain" description="Acyl-CoA dehydrogenase/oxidase C-terminal" evidence="6">
    <location>
        <begin position="194"/>
        <end position="259"/>
    </location>
</feature>
<dbReference type="InterPro" id="IPR013786">
    <property type="entry name" value="AcylCoA_DH/ox_N"/>
</dbReference>